<dbReference type="EMBL" id="DRTX01000075">
    <property type="protein sequence ID" value="HHF52984.1"/>
    <property type="molecule type" value="Genomic_DNA"/>
</dbReference>
<evidence type="ECO:0000313" key="1">
    <source>
        <dbReference type="EMBL" id="HHF52984.1"/>
    </source>
</evidence>
<accession>A0A7V5HMH7</accession>
<dbReference type="Proteomes" id="UP000886050">
    <property type="component" value="Unassembled WGS sequence"/>
</dbReference>
<proteinExistence type="predicted"/>
<gene>
    <name evidence="1" type="ORF">ENL43_01300</name>
</gene>
<protein>
    <recommendedName>
        <fullName evidence="2">DUF4162 domain-containing protein</fullName>
    </recommendedName>
</protein>
<dbReference type="AlphaFoldDB" id="A0A7V5HMH7"/>
<sequence length="69" mass="8102">MQSLTFLEDIKFVGKEDEASTFVLRGPENRDIREEIFNFAKDYNFPILEMRREKATLEEVFLRLTGGEA</sequence>
<organism evidence="1">
    <name type="scientific">candidate division WOR-3 bacterium</name>
    <dbReference type="NCBI Taxonomy" id="2052148"/>
    <lineage>
        <taxon>Bacteria</taxon>
        <taxon>Bacteria division WOR-3</taxon>
    </lineage>
</organism>
<reference evidence="1" key="1">
    <citation type="journal article" date="2020" name="mSystems">
        <title>Genome- and Community-Level Interaction Insights into Carbon Utilization and Element Cycling Functions of Hydrothermarchaeota in Hydrothermal Sediment.</title>
        <authorList>
            <person name="Zhou Z."/>
            <person name="Liu Y."/>
            <person name="Xu W."/>
            <person name="Pan J."/>
            <person name="Luo Z.H."/>
            <person name="Li M."/>
        </authorList>
    </citation>
    <scope>NUCLEOTIDE SEQUENCE [LARGE SCALE GENOMIC DNA]</scope>
    <source>
        <strain evidence="1">HyVt-96</strain>
    </source>
</reference>
<name>A0A7V5HMH7_UNCW3</name>
<evidence type="ECO:0008006" key="2">
    <source>
        <dbReference type="Google" id="ProtNLM"/>
    </source>
</evidence>
<comment type="caution">
    <text evidence="1">The sequence shown here is derived from an EMBL/GenBank/DDBJ whole genome shotgun (WGS) entry which is preliminary data.</text>
</comment>